<feature type="non-terminal residue" evidence="2">
    <location>
        <position position="445"/>
    </location>
</feature>
<feature type="compositionally biased region" description="Polar residues" evidence="1">
    <location>
        <begin position="327"/>
        <end position="338"/>
    </location>
</feature>
<sequence length="445" mass="48914">MAVAVLNPENLDEKYKVTRGELLELSRWAAAGGDGDKSARPPWLPGNVDYTEIRLRYKNIIDQALSVGGAESSEIGLTSPTQLEALNSLRGFKSLPQSTETYTKGSFQKELEEWRLRSVKLPMTRDQRLEVDRKIKTVSNLVNATPGGANAIVRFGEDIEAMNAYSTFRGLLEQARDINPFEVAANQIKQDIARDRAEAAQKRAQQQQQAPKEEEENKEPPPPPPAPGQLEAEQAKLIREQAEKNGKDGPSLEEQARRAQNGEAVITPEEQAKVDQAARDRAPEQQQQQAPIDQAEQQPTPNQETPQAEQRTQNAQQPAAPTEQLETEPTQAEQTPQFNIAVDSSDIKTGETYEARARANGAQGSVTYRVVNDPNSAAEVSIDENGNISSSDKITDGEIIYRVIAEDEYGNVQSVDVAAQVSFKADVSIEDSKDEEVKAQQNAAS</sequence>
<feature type="compositionally biased region" description="Low complexity" evidence="1">
    <location>
        <begin position="284"/>
        <end position="310"/>
    </location>
</feature>
<reference evidence="2" key="1">
    <citation type="submission" date="2020-04" db="EMBL/GenBank/DDBJ databases">
        <authorList>
            <person name="Zhang T."/>
        </authorList>
    </citation>
    <scope>NUCLEOTIDE SEQUENCE</scope>
    <source>
        <strain evidence="2">HKST-UBA14</strain>
    </source>
</reference>
<evidence type="ECO:0000313" key="2">
    <source>
        <dbReference type="EMBL" id="MCA9383975.1"/>
    </source>
</evidence>
<dbReference type="Proteomes" id="UP000783287">
    <property type="component" value="Unassembled WGS sequence"/>
</dbReference>
<comment type="caution">
    <text evidence="2">The sequence shown here is derived from an EMBL/GenBank/DDBJ whole genome shotgun (WGS) entry which is preliminary data.</text>
</comment>
<dbReference type="AlphaFoldDB" id="A0A955L6T9"/>
<evidence type="ECO:0000313" key="3">
    <source>
        <dbReference type="Proteomes" id="UP000783287"/>
    </source>
</evidence>
<feature type="region of interest" description="Disordered" evidence="1">
    <location>
        <begin position="195"/>
        <end position="345"/>
    </location>
</feature>
<feature type="compositionally biased region" description="Basic and acidic residues" evidence="1">
    <location>
        <begin position="270"/>
        <end position="283"/>
    </location>
</feature>
<accession>A0A955L6T9</accession>
<protein>
    <submittedName>
        <fullName evidence="2">Uncharacterized protein</fullName>
    </submittedName>
</protein>
<name>A0A955L6T9_9BACT</name>
<proteinExistence type="predicted"/>
<dbReference type="EMBL" id="JAGQLK010000196">
    <property type="protein sequence ID" value="MCA9383975.1"/>
    <property type="molecule type" value="Genomic_DNA"/>
</dbReference>
<feature type="compositionally biased region" description="Basic and acidic residues" evidence="1">
    <location>
        <begin position="233"/>
        <end position="247"/>
    </location>
</feature>
<evidence type="ECO:0000256" key="1">
    <source>
        <dbReference type="SAM" id="MobiDB-lite"/>
    </source>
</evidence>
<organism evidence="2 3">
    <name type="scientific">Candidatus Dojkabacteria bacterium</name>
    <dbReference type="NCBI Taxonomy" id="2099670"/>
    <lineage>
        <taxon>Bacteria</taxon>
        <taxon>Candidatus Dojkabacteria</taxon>
    </lineage>
</organism>
<gene>
    <name evidence="2" type="ORF">KC909_06460</name>
</gene>
<reference evidence="2" key="2">
    <citation type="journal article" date="2021" name="Microbiome">
        <title>Successional dynamics and alternative stable states in a saline activated sludge microbial community over 9 years.</title>
        <authorList>
            <person name="Wang Y."/>
            <person name="Ye J."/>
            <person name="Ju F."/>
            <person name="Liu L."/>
            <person name="Boyd J.A."/>
            <person name="Deng Y."/>
            <person name="Parks D.H."/>
            <person name="Jiang X."/>
            <person name="Yin X."/>
            <person name="Woodcroft B.J."/>
            <person name="Tyson G.W."/>
            <person name="Hugenholtz P."/>
            <person name="Polz M.F."/>
            <person name="Zhang T."/>
        </authorList>
    </citation>
    <scope>NUCLEOTIDE SEQUENCE</scope>
    <source>
        <strain evidence="2">HKST-UBA14</strain>
    </source>
</reference>